<dbReference type="AlphaFoldDB" id="A0A3Q0QSZ7"/>
<dbReference type="GO" id="GO:1905839">
    <property type="term" value="P:negative regulation of telomeric D-loop disassembly"/>
    <property type="evidence" value="ECO:0007669"/>
    <property type="project" value="TreeGrafter"/>
</dbReference>
<dbReference type="Pfam" id="PF00249">
    <property type="entry name" value="Myb_DNA-binding"/>
    <property type="match status" value="1"/>
</dbReference>
<dbReference type="OMA" id="HMENRYF"/>
<evidence type="ECO:0000256" key="1">
    <source>
        <dbReference type="ARBA" id="ARBA00023242"/>
    </source>
</evidence>
<dbReference type="Gene3D" id="1.25.40.210">
    <property type="entry name" value="Telomere repeat-binding factor, dimerisation domain"/>
    <property type="match status" value="1"/>
</dbReference>
<dbReference type="InterPro" id="IPR009057">
    <property type="entry name" value="Homeodomain-like_sf"/>
</dbReference>
<dbReference type="GO" id="GO:0003691">
    <property type="term" value="F:double-stranded telomeric DNA binding"/>
    <property type="evidence" value="ECO:0007669"/>
    <property type="project" value="TreeGrafter"/>
</dbReference>
<dbReference type="Gene3D" id="1.10.10.60">
    <property type="entry name" value="Homeodomain-like"/>
    <property type="match status" value="1"/>
</dbReference>
<dbReference type="GO" id="GO:0098505">
    <property type="term" value="F:G-rich strand telomeric DNA binding"/>
    <property type="evidence" value="ECO:0007669"/>
    <property type="project" value="TreeGrafter"/>
</dbReference>
<sequence>MAAENNNRTVADEDNVGESVSFSHVTAVATGWMLDFMFLSLCRRFKEGKRDEFSETHSAFRGEYSPSERVLAGYLTTYLCSTVFSSDVQFEDDDTVMPLMSAAKIWSDLEHTVSDQSLFKNITILLVVQVIVKYWFTCSTSTVCFTSYGFHSFFNFMNTNVLFLSEGNRIKLSKIVEQRETYHPFLMSFSFSRLLETVQSYLDAYLEKNPSDYLLKVQNLQECFTSQPSKDMQLLGLDSKLPTGVNVRVNGCLSLCTGPVTGWQPVQGVPCLSPLGIGSSPPKWTPQLDKYLKDGVKRHGQGKWSRILMDYDFEGRTGTMLKDRWRVLMRAHEVG</sequence>
<dbReference type="InterPro" id="IPR036507">
    <property type="entry name" value="Telomere_rpt-bd_fac_dimer_sf"/>
</dbReference>
<evidence type="ECO:0000313" key="4">
    <source>
        <dbReference type="Ensembl" id="ENSACIP00000000580.1"/>
    </source>
</evidence>
<dbReference type="PROSITE" id="PS50090">
    <property type="entry name" value="MYB_LIKE"/>
    <property type="match status" value="1"/>
</dbReference>
<evidence type="ECO:0000259" key="2">
    <source>
        <dbReference type="PROSITE" id="PS50090"/>
    </source>
</evidence>
<dbReference type="GO" id="GO:0007004">
    <property type="term" value="P:telomere maintenance via telomerase"/>
    <property type="evidence" value="ECO:0007669"/>
    <property type="project" value="TreeGrafter"/>
</dbReference>
<dbReference type="InterPro" id="IPR017357">
    <property type="entry name" value="TERF1/2"/>
</dbReference>
<dbReference type="SUPFAM" id="SSF46689">
    <property type="entry name" value="Homeodomain-like"/>
    <property type="match status" value="1"/>
</dbReference>
<dbReference type="GO" id="GO:0008156">
    <property type="term" value="P:negative regulation of DNA replication"/>
    <property type="evidence" value="ECO:0007669"/>
    <property type="project" value="TreeGrafter"/>
</dbReference>
<dbReference type="InterPro" id="IPR017930">
    <property type="entry name" value="Myb_dom"/>
</dbReference>
<dbReference type="CDD" id="cd11660">
    <property type="entry name" value="SANT_TRF"/>
    <property type="match status" value="1"/>
</dbReference>
<feature type="domain" description="HTH myb-type" evidence="3">
    <location>
        <begin position="283"/>
        <end position="333"/>
    </location>
</feature>
<dbReference type="GO" id="GO:0003720">
    <property type="term" value="F:telomerase activity"/>
    <property type="evidence" value="ECO:0007669"/>
    <property type="project" value="TreeGrafter"/>
</dbReference>
<evidence type="ECO:0000259" key="3">
    <source>
        <dbReference type="PROSITE" id="PS51294"/>
    </source>
</evidence>
<reference evidence="4" key="1">
    <citation type="submission" date="2025-08" db="UniProtKB">
        <authorList>
            <consortium name="Ensembl"/>
        </authorList>
    </citation>
    <scope>IDENTIFICATION</scope>
</reference>
<proteinExistence type="predicted"/>
<dbReference type="PROSITE" id="PS51294">
    <property type="entry name" value="HTH_MYB"/>
    <property type="match status" value="1"/>
</dbReference>
<dbReference type="STRING" id="61819.ENSACIP00000000580"/>
<dbReference type="SMART" id="SM00717">
    <property type="entry name" value="SANT"/>
    <property type="match status" value="1"/>
</dbReference>
<dbReference type="GeneTree" id="ENSGT00940000155268"/>
<feature type="domain" description="Myb-like" evidence="2">
    <location>
        <begin position="283"/>
        <end position="329"/>
    </location>
</feature>
<name>A0A3Q0QSZ7_AMPCI</name>
<keyword evidence="1" id="KW-0539">Nucleus</keyword>
<evidence type="ECO:0000313" key="5">
    <source>
        <dbReference type="Proteomes" id="UP000261340"/>
    </source>
</evidence>
<dbReference type="PANTHER" id="PTHR46734">
    <property type="entry name" value="TELOMERIC REPEAT-BINDING FACTOR 1 TERF1"/>
    <property type="match status" value="1"/>
</dbReference>
<reference evidence="4" key="2">
    <citation type="submission" date="2025-09" db="UniProtKB">
        <authorList>
            <consortium name="Ensembl"/>
        </authorList>
    </citation>
    <scope>IDENTIFICATION</scope>
</reference>
<dbReference type="GO" id="GO:0071532">
    <property type="term" value="F:ankyrin repeat binding"/>
    <property type="evidence" value="ECO:0007669"/>
    <property type="project" value="TreeGrafter"/>
</dbReference>
<dbReference type="GO" id="GO:0008017">
    <property type="term" value="F:microtubule binding"/>
    <property type="evidence" value="ECO:0007669"/>
    <property type="project" value="TreeGrafter"/>
</dbReference>
<accession>A0A3Q0QSZ7</accession>
<organism evidence="4 5">
    <name type="scientific">Amphilophus citrinellus</name>
    <name type="common">Midas cichlid</name>
    <name type="synonym">Cichlasoma citrinellum</name>
    <dbReference type="NCBI Taxonomy" id="61819"/>
    <lineage>
        <taxon>Eukaryota</taxon>
        <taxon>Metazoa</taxon>
        <taxon>Chordata</taxon>
        <taxon>Craniata</taxon>
        <taxon>Vertebrata</taxon>
        <taxon>Euteleostomi</taxon>
        <taxon>Actinopterygii</taxon>
        <taxon>Neopterygii</taxon>
        <taxon>Teleostei</taxon>
        <taxon>Neoteleostei</taxon>
        <taxon>Acanthomorphata</taxon>
        <taxon>Ovalentaria</taxon>
        <taxon>Cichlomorphae</taxon>
        <taxon>Cichliformes</taxon>
        <taxon>Cichlidae</taxon>
        <taxon>New World cichlids</taxon>
        <taxon>Cichlasomatinae</taxon>
        <taxon>Heroini</taxon>
        <taxon>Amphilophus</taxon>
    </lineage>
</organism>
<dbReference type="PIRSF" id="PIRSF038016">
    <property type="entry name" value="Telomere_bd-1_Pin2"/>
    <property type="match status" value="1"/>
</dbReference>
<protein>
    <submittedName>
        <fullName evidence="4">Telomeric repeat binding factor (NIMA-interacting) 1</fullName>
    </submittedName>
</protein>
<dbReference type="InterPro" id="IPR001005">
    <property type="entry name" value="SANT/Myb"/>
</dbReference>
<dbReference type="Ensembl" id="ENSACIT00000000606.1">
    <property type="protein sequence ID" value="ENSACIP00000000580.1"/>
    <property type="gene ID" value="ENSACIG00000000512.1"/>
</dbReference>
<dbReference type="InterPro" id="IPR052450">
    <property type="entry name" value="TRBD-Containing_Protein"/>
</dbReference>
<dbReference type="GO" id="GO:0000783">
    <property type="term" value="C:nuclear telomere cap complex"/>
    <property type="evidence" value="ECO:0007669"/>
    <property type="project" value="TreeGrafter"/>
</dbReference>
<dbReference type="GO" id="GO:0008301">
    <property type="term" value="F:DNA binding, bending"/>
    <property type="evidence" value="ECO:0007669"/>
    <property type="project" value="TreeGrafter"/>
</dbReference>
<keyword evidence="5" id="KW-1185">Reference proteome</keyword>
<dbReference type="Proteomes" id="UP000261340">
    <property type="component" value="Unplaced"/>
</dbReference>
<dbReference type="SUPFAM" id="SSF63600">
    <property type="entry name" value="Telomeric repeat binding factor (TRF) dimerisation domain"/>
    <property type="match status" value="1"/>
</dbReference>
<dbReference type="PANTHER" id="PTHR46734:SF1">
    <property type="entry name" value="TELOMERIC REPEAT-BINDING FACTOR 1"/>
    <property type="match status" value="1"/>
</dbReference>